<evidence type="ECO:0000313" key="5">
    <source>
        <dbReference type="EMBL" id="TYA10071.1"/>
    </source>
</evidence>
<dbReference type="PANTHER" id="PTHR43280:SF2">
    <property type="entry name" value="HTH-TYPE TRANSCRIPTIONAL REGULATOR EXSA"/>
    <property type="match status" value="1"/>
</dbReference>
<dbReference type="InterPro" id="IPR009057">
    <property type="entry name" value="Homeodomain-like_sf"/>
</dbReference>
<dbReference type="PROSITE" id="PS01124">
    <property type="entry name" value="HTH_ARAC_FAMILY_2"/>
    <property type="match status" value="1"/>
</dbReference>
<dbReference type="Gene3D" id="1.10.10.60">
    <property type="entry name" value="Homeodomain-like"/>
    <property type="match status" value="2"/>
</dbReference>
<dbReference type="InterPro" id="IPR014710">
    <property type="entry name" value="RmlC-like_jellyroll"/>
</dbReference>
<dbReference type="SMART" id="SM00342">
    <property type="entry name" value="HTH_ARAC"/>
    <property type="match status" value="1"/>
</dbReference>
<dbReference type="Pfam" id="PF12833">
    <property type="entry name" value="HTH_18"/>
    <property type="match status" value="1"/>
</dbReference>
<dbReference type="InterPro" id="IPR018060">
    <property type="entry name" value="HTH_AraC"/>
</dbReference>
<dbReference type="Pfam" id="PF02311">
    <property type="entry name" value="AraC_binding"/>
    <property type="match status" value="1"/>
</dbReference>
<evidence type="ECO:0000256" key="2">
    <source>
        <dbReference type="ARBA" id="ARBA00023125"/>
    </source>
</evidence>
<proteinExistence type="predicted"/>
<gene>
    <name evidence="5" type="ORF">FRY98_26085</name>
</gene>
<dbReference type="Proteomes" id="UP000325218">
    <property type="component" value="Unassembled WGS sequence"/>
</dbReference>
<dbReference type="InterPro" id="IPR037923">
    <property type="entry name" value="HTH-like"/>
</dbReference>
<dbReference type="AlphaFoldDB" id="A0A5D0CJQ4"/>
<dbReference type="GO" id="GO:0003700">
    <property type="term" value="F:DNA-binding transcription factor activity"/>
    <property type="evidence" value="ECO:0007669"/>
    <property type="project" value="InterPro"/>
</dbReference>
<dbReference type="OrthoDB" id="9807321at2"/>
<dbReference type="InterPro" id="IPR020449">
    <property type="entry name" value="Tscrpt_reg_AraC-type_HTH"/>
</dbReference>
<sequence length="276" mass="32070">MDLKNLFFHIHYCNRRDPNDPRKPWTRITRTLQHHELVLVTGGTGRITVDNRSHAVQEGMLYYIRPDIVHTFENDARDPICCFTVHFSCADIRFNDGVWSVGDKANPLPLQEAQPLKKGYQIADTFKKLVESWYAKQPGHELIAKVYLQQLLFEILQLRLKQNENHAISLKVEKVIEYMHQHIGQRVTLAELADRVHLSSYYLSRAFKSTTGYSVIEFFNKIKVDKAKELLAEGDRKVKEVAAELGFADEFYFSRIFKRIEGISPSEFYSKIVHGI</sequence>
<protein>
    <submittedName>
        <fullName evidence="5">AraC family transcriptional regulator</fullName>
    </submittedName>
</protein>
<keyword evidence="1" id="KW-0805">Transcription regulation</keyword>
<evidence type="ECO:0000256" key="3">
    <source>
        <dbReference type="ARBA" id="ARBA00023163"/>
    </source>
</evidence>
<keyword evidence="2" id="KW-0238">DNA-binding</keyword>
<dbReference type="SUPFAM" id="SSF51215">
    <property type="entry name" value="Regulatory protein AraC"/>
    <property type="match status" value="1"/>
</dbReference>
<dbReference type="Gene3D" id="2.60.120.10">
    <property type="entry name" value="Jelly Rolls"/>
    <property type="match status" value="1"/>
</dbReference>
<keyword evidence="3" id="KW-0804">Transcription</keyword>
<evidence type="ECO:0000256" key="1">
    <source>
        <dbReference type="ARBA" id="ARBA00023015"/>
    </source>
</evidence>
<name>A0A5D0CJQ4_9BACL</name>
<comment type="caution">
    <text evidence="5">The sequence shown here is derived from an EMBL/GenBank/DDBJ whole genome shotgun (WGS) entry which is preliminary data.</text>
</comment>
<dbReference type="PROSITE" id="PS00041">
    <property type="entry name" value="HTH_ARAC_FAMILY_1"/>
    <property type="match status" value="1"/>
</dbReference>
<reference evidence="5 6" key="1">
    <citation type="submission" date="2019-08" db="EMBL/GenBank/DDBJ databases">
        <title>Genome sequencing of Paenibacillus faecis DSM 23593(T).</title>
        <authorList>
            <person name="Kook J.-K."/>
            <person name="Park S.-N."/>
            <person name="Lim Y.K."/>
        </authorList>
    </citation>
    <scope>NUCLEOTIDE SEQUENCE [LARGE SCALE GENOMIC DNA]</scope>
    <source>
        <strain evidence="5 6">DSM 23593</strain>
    </source>
</reference>
<evidence type="ECO:0000313" key="6">
    <source>
        <dbReference type="Proteomes" id="UP000325218"/>
    </source>
</evidence>
<dbReference type="EMBL" id="VSDO01000006">
    <property type="protein sequence ID" value="TYA10071.1"/>
    <property type="molecule type" value="Genomic_DNA"/>
</dbReference>
<accession>A0A5D0CJQ4</accession>
<dbReference type="RefSeq" id="WP_148457642.1">
    <property type="nucleotide sequence ID" value="NZ_VSDO01000006.1"/>
</dbReference>
<dbReference type="PRINTS" id="PR00032">
    <property type="entry name" value="HTHARAC"/>
</dbReference>
<dbReference type="SUPFAM" id="SSF46689">
    <property type="entry name" value="Homeodomain-like"/>
    <property type="match status" value="2"/>
</dbReference>
<feature type="domain" description="HTH araC/xylS-type" evidence="4">
    <location>
        <begin position="173"/>
        <end position="271"/>
    </location>
</feature>
<organism evidence="5 6">
    <name type="scientific">Paenibacillus faecis</name>
    <dbReference type="NCBI Taxonomy" id="862114"/>
    <lineage>
        <taxon>Bacteria</taxon>
        <taxon>Bacillati</taxon>
        <taxon>Bacillota</taxon>
        <taxon>Bacilli</taxon>
        <taxon>Bacillales</taxon>
        <taxon>Paenibacillaceae</taxon>
        <taxon>Paenibacillus</taxon>
    </lineage>
</organism>
<dbReference type="InterPro" id="IPR003313">
    <property type="entry name" value="AraC-bd"/>
</dbReference>
<dbReference type="GO" id="GO:0043565">
    <property type="term" value="F:sequence-specific DNA binding"/>
    <property type="evidence" value="ECO:0007669"/>
    <property type="project" value="InterPro"/>
</dbReference>
<dbReference type="PANTHER" id="PTHR43280">
    <property type="entry name" value="ARAC-FAMILY TRANSCRIPTIONAL REGULATOR"/>
    <property type="match status" value="1"/>
</dbReference>
<evidence type="ECO:0000259" key="4">
    <source>
        <dbReference type="PROSITE" id="PS01124"/>
    </source>
</evidence>
<dbReference type="InterPro" id="IPR018062">
    <property type="entry name" value="HTH_AraC-typ_CS"/>
</dbReference>
<keyword evidence="6" id="KW-1185">Reference proteome</keyword>